<accession>A0ABM7XYE9</accession>
<dbReference type="Gene3D" id="3.40.190.150">
    <property type="entry name" value="Bordetella uptake gene, domain 1"/>
    <property type="match status" value="1"/>
</dbReference>
<dbReference type="PANTHER" id="PTHR42928">
    <property type="entry name" value="TRICARBOXYLATE-BINDING PROTEIN"/>
    <property type="match status" value="1"/>
</dbReference>
<dbReference type="Pfam" id="PF03401">
    <property type="entry name" value="TctC"/>
    <property type="match status" value="1"/>
</dbReference>
<name>A0ABM7XYE9_9PROT</name>
<dbReference type="PANTHER" id="PTHR42928:SF5">
    <property type="entry name" value="BLR1237 PROTEIN"/>
    <property type="match status" value="1"/>
</dbReference>
<dbReference type="RefSeq" id="WP_244457851.1">
    <property type="nucleotide sequence ID" value="NZ_AP025637.1"/>
</dbReference>
<dbReference type="Proteomes" id="UP000831327">
    <property type="component" value="Chromosome"/>
</dbReference>
<dbReference type="InterPro" id="IPR042100">
    <property type="entry name" value="Bug_dom1"/>
</dbReference>
<evidence type="ECO:0000313" key="4">
    <source>
        <dbReference type="Proteomes" id="UP000831327"/>
    </source>
</evidence>
<keyword evidence="2" id="KW-0732">Signal</keyword>
<dbReference type="Gene3D" id="3.40.190.10">
    <property type="entry name" value="Periplasmic binding protein-like II"/>
    <property type="match status" value="1"/>
</dbReference>
<proteinExistence type="inferred from homology"/>
<organism evidence="3 4">
    <name type="scientific">Roseomonas fluvialis</name>
    <dbReference type="NCBI Taxonomy" id="1750527"/>
    <lineage>
        <taxon>Bacteria</taxon>
        <taxon>Pseudomonadati</taxon>
        <taxon>Pseudomonadota</taxon>
        <taxon>Alphaproteobacteria</taxon>
        <taxon>Acetobacterales</taxon>
        <taxon>Roseomonadaceae</taxon>
        <taxon>Roseomonas</taxon>
    </lineage>
</organism>
<evidence type="ECO:0008006" key="5">
    <source>
        <dbReference type="Google" id="ProtNLM"/>
    </source>
</evidence>
<protein>
    <recommendedName>
        <fullName evidence="5">Tripartite tricarboxylate transporter substrate binding protein</fullName>
    </recommendedName>
</protein>
<dbReference type="PIRSF" id="PIRSF017082">
    <property type="entry name" value="YflP"/>
    <property type="match status" value="1"/>
</dbReference>
<feature type="signal peptide" evidence="2">
    <location>
        <begin position="1"/>
        <end position="25"/>
    </location>
</feature>
<reference evidence="3 4" key="1">
    <citation type="journal article" date="2016" name="Microbes Environ.">
        <title>Phylogenetically diverse aerobic anoxygenic phototrophic bacteria isolated from epilithic biofilms in Tama river, Japan.</title>
        <authorList>
            <person name="Hirose S."/>
            <person name="Matsuura K."/>
            <person name="Haruta S."/>
        </authorList>
    </citation>
    <scope>NUCLEOTIDE SEQUENCE [LARGE SCALE GENOMIC DNA]</scope>
    <source>
        <strain evidence="3 4">S08</strain>
    </source>
</reference>
<evidence type="ECO:0000313" key="3">
    <source>
        <dbReference type="EMBL" id="BDG70525.1"/>
    </source>
</evidence>
<evidence type="ECO:0000256" key="1">
    <source>
        <dbReference type="ARBA" id="ARBA00006987"/>
    </source>
</evidence>
<dbReference type="InterPro" id="IPR005064">
    <property type="entry name" value="BUG"/>
</dbReference>
<evidence type="ECO:0000256" key="2">
    <source>
        <dbReference type="SAM" id="SignalP"/>
    </source>
</evidence>
<comment type="similarity">
    <text evidence="1">Belongs to the UPF0065 (bug) family.</text>
</comment>
<feature type="chain" id="PRO_5047164687" description="Tripartite tricarboxylate transporter substrate binding protein" evidence="2">
    <location>
        <begin position="26"/>
        <end position="324"/>
    </location>
</feature>
<dbReference type="SUPFAM" id="SSF53850">
    <property type="entry name" value="Periplasmic binding protein-like II"/>
    <property type="match status" value="1"/>
</dbReference>
<dbReference type="CDD" id="cd07012">
    <property type="entry name" value="PBP2_Bug_TTT"/>
    <property type="match status" value="1"/>
</dbReference>
<keyword evidence="4" id="KW-1185">Reference proteome</keyword>
<sequence length="324" mass="34667">MIPVFHRRGLLAAIGLAPLAPQALHAQQDWPNRPVRIVIPSAAGGAADFIGRTLGRFFEGPLRQPVVIDNRPGAGGILGTETVKQAAADGYTLLVSTNSTHAANEFLYRRLPYDPVRDYAHVGLLGTYPTIAVVSAEAPFRTIPALIDHARANPGRVFFGYYSSSSQVPSALLKARTGIDVTGAAYRNITQIVPDLISGQIQFAFLDALSAAPALQSGRVVPIAVSATRRTVQNPELPTVAESIPGFVVEGWFGLTAPAGTPRPILDRLQALLRDAVQDDAVAAALVRQGLTPGFLTGEEMDRFLVADRARWREWVGIAGIQPE</sequence>
<gene>
    <name evidence="3" type="ORF">Rmf_04540</name>
</gene>
<dbReference type="EMBL" id="AP025637">
    <property type="protein sequence ID" value="BDG70525.1"/>
    <property type="molecule type" value="Genomic_DNA"/>
</dbReference>